<proteinExistence type="predicted"/>
<dbReference type="RefSeq" id="WP_410031562.1">
    <property type="nucleotide sequence ID" value="NZ_JBGMEI010000009.1"/>
</dbReference>
<gene>
    <name evidence="1" type="ORF">ACCQ41_06480</name>
</gene>
<organism evidence="1 2">
    <name type="scientific">Anaerococcus martiniensis</name>
    <dbReference type="NCBI Taxonomy" id="3115615"/>
    <lineage>
        <taxon>Bacteria</taxon>
        <taxon>Bacillati</taxon>
        <taxon>Bacillota</taxon>
        <taxon>Tissierellia</taxon>
        <taxon>Tissierellales</taxon>
        <taxon>Peptoniphilaceae</taxon>
        <taxon>Anaerococcus</taxon>
    </lineage>
</organism>
<name>A0ABW9M992_9FIRM</name>
<evidence type="ECO:0000313" key="2">
    <source>
        <dbReference type="Proteomes" id="UP001637996"/>
    </source>
</evidence>
<reference evidence="1 2" key="1">
    <citation type="journal article" date="2025" name="Anaerobe">
        <title>Description of Anaerococcus kampingiae sp. nov., Anaerococcus groningensis sp. nov., Anaerococcus martiniensis sp. nov., and Anaerococcus cruorum sp. nov., isolated from human clinical specimens.</title>
        <authorList>
            <person name="Boiten K.E."/>
            <person name="Meijer J."/>
            <person name="van Wezel E.M."/>
            <person name="Veloo A.C.M."/>
        </authorList>
    </citation>
    <scope>NUCLEOTIDE SEQUENCE [LARGE SCALE GENOMIC DNA]</scope>
    <source>
        <strain evidence="1 2">ENR0831</strain>
    </source>
</reference>
<dbReference type="Proteomes" id="UP001637996">
    <property type="component" value="Unassembled WGS sequence"/>
</dbReference>
<protein>
    <submittedName>
        <fullName evidence="1">Uncharacterized protein</fullName>
    </submittedName>
</protein>
<accession>A0ABW9M992</accession>
<sequence length="177" mass="20743">MKKAKKTNVRVKAFELGAGSKLEQELIASGQIIKHDNHYEIYSAESTNKGEVAKDGDFVKIDQADNPYPNSRERFLKHHRHIKDYHYEQFPVILWSWKYGDDEDEVIKYLLDNGKLTINPDSEKCFYQAELWGTVLSAKKDDIILIYDVKKDGENILDVDFNLIDKDEFDKTYEYIE</sequence>
<dbReference type="EMBL" id="JBGMEI010000009">
    <property type="protein sequence ID" value="MFO3665887.1"/>
    <property type="molecule type" value="Genomic_DNA"/>
</dbReference>
<comment type="caution">
    <text evidence="1">The sequence shown here is derived from an EMBL/GenBank/DDBJ whole genome shotgun (WGS) entry which is preliminary data.</text>
</comment>
<evidence type="ECO:0000313" key="1">
    <source>
        <dbReference type="EMBL" id="MFO3665887.1"/>
    </source>
</evidence>
<keyword evidence="2" id="KW-1185">Reference proteome</keyword>